<feature type="compositionally biased region" description="Polar residues" evidence="1">
    <location>
        <begin position="151"/>
        <end position="162"/>
    </location>
</feature>
<feature type="compositionally biased region" description="Polar residues" evidence="1">
    <location>
        <begin position="59"/>
        <end position="70"/>
    </location>
</feature>
<protein>
    <submittedName>
        <fullName evidence="2">Uncharacterized protein</fullName>
    </submittedName>
</protein>
<feature type="compositionally biased region" description="Polar residues" evidence="1">
    <location>
        <begin position="41"/>
        <end position="50"/>
    </location>
</feature>
<evidence type="ECO:0000256" key="1">
    <source>
        <dbReference type="SAM" id="MobiDB-lite"/>
    </source>
</evidence>
<comment type="caution">
    <text evidence="2">The sequence shown here is derived from an EMBL/GenBank/DDBJ whole genome shotgun (WGS) entry which is preliminary data.</text>
</comment>
<feature type="region of interest" description="Disordered" evidence="1">
    <location>
        <begin position="41"/>
        <end position="162"/>
    </location>
</feature>
<evidence type="ECO:0000313" key="2">
    <source>
        <dbReference type="EMBL" id="MPM67718.1"/>
    </source>
</evidence>
<proteinExistence type="predicted"/>
<organism evidence="2">
    <name type="scientific">bioreactor metagenome</name>
    <dbReference type="NCBI Taxonomy" id="1076179"/>
    <lineage>
        <taxon>unclassified sequences</taxon>
        <taxon>metagenomes</taxon>
        <taxon>ecological metagenomes</taxon>
    </lineage>
</organism>
<name>A0A645BRK2_9ZZZZ</name>
<dbReference type="AlphaFoldDB" id="A0A645BRK2"/>
<sequence length="162" mass="17445">MTPVPCAPRTPVRPSASRVGWLVDVTTVGWRSSISATLRASPRLSSGTRSCSRRAPTTCAMSTASRSPAWSRSGRRATPTRTCRPVRSRSRSASSRCSTRPPRCRSRSTSTSPSARRPGSGTATSICAGRSRPRRCDCVPRSPRRPVGCSGVTTSSRSRPRR</sequence>
<dbReference type="EMBL" id="VSSQ01021852">
    <property type="protein sequence ID" value="MPM67718.1"/>
    <property type="molecule type" value="Genomic_DNA"/>
</dbReference>
<feature type="compositionally biased region" description="Low complexity" evidence="1">
    <location>
        <begin position="91"/>
        <end position="118"/>
    </location>
</feature>
<reference evidence="2" key="1">
    <citation type="submission" date="2019-08" db="EMBL/GenBank/DDBJ databases">
        <authorList>
            <person name="Kucharzyk K."/>
            <person name="Murdoch R.W."/>
            <person name="Higgins S."/>
            <person name="Loffler F."/>
        </authorList>
    </citation>
    <scope>NUCLEOTIDE SEQUENCE</scope>
</reference>
<gene>
    <name evidence="2" type="ORF">SDC9_114642</name>
</gene>
<accession>A0A645BRK2</accession>